<dbReference type="Proteomes" id="UP000034508">
    <property type="component" value="Unassembled WGS sequence"/>
</dbReference>
<sequence length="159" mass="16873">MTDGMPAIFIDDVKSCKKQVMSNYGVNVVMSILPIKEPFSFLATASVIETLREHRSRYGGSPFRGDCPKDGPFTILITWTNPDGSQGGHSVMCEITEEDYCLETGSVRITCYEHPSQGGGVSTLTINSGGYVSPGGSGSNPSNPGGYIPIGAHVGSYTQ</sequence>
<name>A0A0G0HWU7_9BACT</name>
<accession>A0A0G0HWU7</accession>
<comment type="caution">
    <text evidence="1">The sequence shown here is derived from an EMBL/GenBank/DDBJ whole genome shotgun (WGS) entry which is preliminary data.</text>
</comment>
<organism evidence="1 2">
    <name type="scientific">Berkelbacteria bacterium GW2011_GWA1_36_9</name>
    <dbReference type="NCBI Taxonomy" id="1618331"/>
    <lineage>
        <taxon>Bacteria</taxon>
        <taxon>Candidatus Berkelbacteria</taxon>
    </lineage>
</organism>
<evidence type="ECO:0000313" key="1">
    <source>
        <dbReference type="EMBL" id="KKQ16554.1"/>
    </source>
</evidence>
<reference evidence="1 2" key="1">
    <citation type="journal article" date="2015" name="Nature">
        <title>rRNA introns, odd ribosomes, and small enigmatic genomes across a large radiation of phyla.</title>
        <authorList>
            <person name="Brown C.T."/>
            <person name="Hug L.A."/>
            <person name="Thomas B.C."/>
            <person name="Sharon I."/>
            <person name="Castelle C.J."/>
            <person name="Singh A."/>
            <person name="Wilkins M.J."/>
            <person name="Williams K.H."/>
            <person name="Banfield J.F."/>
        </authorList>
    </citation>
    <scope>NUCLEOTIDE SEQUENCE [LARGE SCALE GENOMIC DNA]</scope>
</reference>
<gene>
    <name evidence="1" type="ORF">US31_C0030G0003</name>
</gene>
<dbReference type="EMBL" id="LBSM01000030">
    <property type="protein sequence ID" value="KKQ16554.1"/>
    <property type="molecule type" value="Genomic_DNA"/>
</dbReference>
<protein>
    <submittedName>
        <fullName evidence="1">Uncharacterized protein</fullName>
    </submittedName>
</protein>
<evidence type="ECO:0000313" key="2">
    <source>
        <dbReference type="Proteomes" id="UP000034508"/>
    </source>
</evidence>
<proteinExistence type="predicted"/>
<dbReference type="AlphaFoldDB" id="A0A0G0HWU7"/>